<dbReference type="InterPro" id="IPR036250">
    <property type="entry name" value="AcylCo_DH-like_C"/>
</dbReference>
<evidence type="ECO:0000313" key="15">
    <source>
        <dbReference type="EMBL" id="GEO41920.1"/>
    </source>
</evidence>
<evidence type="ECO:0000256" key="10">
    <source>
        <dbReference type="RuleBase" id="RU362125"/>
    </source>
</evidence>
<dbReference type="EMBL" id="BJYZ01000033">
    <property type="protein sequence ID" value="GEO41920.1"/>
    <property type="molecule type" value="Genomic_DNA"/>
</dbReference>
<accession>A0A512E0E4</accession>
<feature type="domain" description="Acyl-CoA dehydrogenase/oxidase C-terminal" evidence="11">
    <location>
        <begin position="284"/>
        <end position="452"/>
    </location>
</feature>
<keyword evidence="16" id="KW-1185">Reference proteome</keyword>
<keyword evidence="5 10" id="KW-0560">Oxidoreductase</keyword>
<dbReference type="GO" id="GO:0016627">
    <property type="term" value="F:oxidoreductase activity, acting on the CH-CH group of donors"/>
    <property type="evidence" value="ECO:0007669"/>
    <property type="project" value="InterPro"/>
</dbReference>
<name>A0A512E0E4_9PROT</name>
<reference evidence="15 16" key="1">
    <citation type="submission" date="2019-07" db="EMBL/GenBank/DDBJ databases">
        <title>Whole genome shotgun sequence of Skermanella aerolata NBRC 106429.</title>
        <authorList>
            <person name="Hosoyama A."/>
            <person name="Uohara A."/>
            <person name="Ohji S."/>
            <person name="Ichikawa N."/>
        </authorList>
    </citation>
    <scope>NUCLEOTIDE SEQUENCE [LARGE SCALE GENOMIC DNA]</scope>
    <source>
        <strain evidence="15 16">NBRC 106429</strain>
    </source>
</reference>
<comment type="catalytic activity">
    <reaction evidence="6">
        <text>3-(methylsulfanyl)propanoyl-CoA + oxidized [electron-transfer flavoprotein] + H(+) = 3-(methylsulfanyl)acryloyl-CoA + reduced [electron-transfer flavoprotein]</text>
        <dbReference type="Rhea" id="RHEA:52612"/>
        <dbReference type="Rhea" id="RHEA-COMP:10685"/>
        <dbReference type="Rhea" id="RHEA-COMP:10686"/>
        <dbReference type="ChEBI" id="CHEBI:15378"/>
        <dbReference type="ChEBI" id="CHEBI:57692"/>
        <dbReference type="ChEBI" id="CHEBI:58307"/>
        <dbReference type="ChEBI" id="CHEBI:82815"/>
        <dbReference type="ChEBI" id="CHEBI:84994"/>
        <dbReference type="EC" id="1.3.99.41"/>
    </reaction>
    <physiologicalReaction direction="left-to-right" evidence="6">
        <dbReference type="Rhea" id="RHEA:52613"/>
    </physiologicalReaction>
</comment>
<dbReference type="Pfam" id="PF00441">
    <property type="entry name" value="Acyl-CoA_dh_1"/>
    <property type="match status" value="1"/>
</dbReference>
<evidence type="ECO:0000259" key="14">
    <source>
        <dbReference type="Pfam" id="PF12806"/>
    </source>
</evidence>
<evidence type="ECO:0000259" key="13">
    <source>
        <dbReference type="Pfam" id="PF02771"/>
    </source>
</evidence>
<dbReference type="Gene3D" id="1.10.540.10">
    <property type="entry name" value="Acyl-CoA dehydrogenase/oxidase, N-terminal domain"/>
    <property type="match status" value="1"/>
</dbReference>
<dbReference type="InterPro" id="IPR009100">
    <property type="entry name" value="AcylCoA_DH/oxidase_NM_dom_sf"/>
</dbReference>
<dbReference type="PANTHER" id="PTHR42803:SF1">
    <property type="entry name" value="BROAD-SPECIFICITY LINEAR ACYL-COA DEHYDROGENASE FADE5"/>
    <property type="match status" value="1"/>
</dbReference>
<evidence type="ECO:0000256" key="4">
    <source>
        <dbReference type="ARBA" id="ARBA00022827"/>
    </source>
</evidence>
<dbReference type="RefSeq" id="WP_044434613.1">
    <property type="nucleotide sequence ID" value="NZ_BJYZ01000033.1"/>
</dbReference>
<dbReference type="Proteomes" id="UP000321523">
    <property type="component" value="Unassembled WGS sequence"/>
</dbReference>
<dbReference type="AlphaFoldDB" id="A0A512E0E4"/>
<feature type="domain" description="Acetyl-CoA dehydrogenase-like C-terminal" evidence="14">
    <location>
        <begin position="468"/>
        <end position="594"/>
    </location>
</feature>
<keyword evidence="4 10" id="KW-0274">FAD</keyword>
<dbReference type="InterPro" id="IPR052166">
    <property type="entry name" value="Diverse_Acyl-CoA_DH"/>
</dbReference>
<organism evidence="15 16">
    <name type="scientific">Skermanella aerolata</name>
    <dbReference type="NCBI Taxonomy" id="393310"/>
    <lineage>
        <taxon>Bacteria</taxon>
        <taxon>Pseudomonadati</taxon>
        <taxon>Pseudomonadota</taxon>
        <taxon>Alphaproteobacteria</taxon>
        <taxon>Rhodospirillales</taxon>
        <taxon>Azospirillaceae</taxon>
        <taxon>Skermanella</taxon>
    </lineage>
</organism>
<evidence type="ECO:0000256" key="3">
    <source>
        <dbReference type="ARBA" id="ARBA00022630"/>
    </source>
</evidence>
<dbReference type="InterPro" id="IPR009075">
    <property type="entry name" value="AcylCo_DH/oxidase_C"/>
</dbReference>
<protein>
    <recommendedName>
        <fullName evidence="9">3-methylmercaptopropionyl-CoA dehydrogenase</fullName>
        <ecNumber evidence="8">1.3.99.41</ecNumber>
    </recommendedName>
</protein>
<dbReference type="FunFam" id="2.40.110.10:FF:000031">
    <property type="entry name" value="Acyl-CoA dehydrogenase, putative"/>
    <property type="match status" value="1"/>
</dbReference>
<dbReference type="Pfam" id="PF12806">
    <property type="entry name" value="Acyl-CoA_dh_C"/>
    <property type="match status" value="1"/>
</dbReference>
<evidence type="ECO:0000259" key="12">
    <source>
        <dbReference type="Pfam" id="PF02770"/>
    </source>
</evidence>
<dbReference type="EC" id="1.3.99.41" evidence="8"/>
<proteinExistence type="inferred from homology"/>
<dbReference type="Gene3D" id="1.20.140.10">
    <property type="entry name" value="Butyryl-CoA Dehydrogenase, subunit A, domain 3"/>
    <property type="match status" value="1"/>
</dbReference>
<evidence type="ECO:0000256" key="2">
    <source>
        <dbReference type="ARBA" id="ARBA00009347"/>
    </source>
</evidence>
<feature type="domain" description="Acyl-CoA oxidase/dehydrogenase middle" evidence="12">
    <location>
        <begin position="162"/>
        <end position="272"/>
    </location>
</feature>
<feature type="domain" description="Acyl-CoA dehydrogenase/oxidase N-terminal" evidence="13">
    <location>
        <begin position="46"/>
        <end position="156"/>
    </location>
</feature>
<sequence length="598" mass="65162">MPTYKAPLNDVRFVLNEVFSVGQLAELPGHEDHTPDLIEAVLEEGAKLAENVLQPLNRSGDEEGCHYENGVVRTPAGFPEAYAQFIAGGWTGVSADPEYGGQGLPHVVNFVLEEFLCSANLSFGMYPGLSHGAYNALYLHGTDELKRAYLPKLVDGTWSGTMCLTEPHCGTDLGMIRTKAVPDDSGDGSFAITGTKIFISAGEHDLTENILHLVLAKLPDAPPGTKGISLFLVPKFLPRDDGTPGMRNGVLCGSIEHKMGIKASSTCVMNFDAAKGWLVGQPHKGMRAMFTMMNAARLGVGIQGLGLAEVSYQNAVSYARDRLQGRSLTGTKAPEKPADPIIVHPDVRKNLMTMRAYTEGCRALACWIGLNIDIFSKHPDPAVRAEADDLVALMTPVVKAFFTDIGFETTNMGVQIYGGHGYIREYGMEQFVRDARIAQIYEGANGIQALDLVGRKLPQDMGRLLRRFFHPVSEFLEENQEDPALLEFVIPLAKAFGKLQQATALIAQRGMKNPDEAGAASTDYLRLFALVAVGFMWVRMVKVAQAKLPQANGDARFYDTKIRTARFYVTKLLPQVNALFLTIMAGSAPLMDIDADAF</sequence>
<evidence type="ECO:0000256" key="5">
    <source>
        <dbReference type="ARBA" id="ARBA00023002"/>
    </source>
</evidence>
<comment type="caution">
    <text evidence="15">The sequence shown here is derived from an EMBL/GenBank/DDBJ whole genome shotgun (WGS) entry which is preliminary data.</text>
</comment>
<gene>
    <name evidence="15" type="ORF">SAE02_60680</name>
</gene>
<dbReference type="InterPro" id="IPR006091">
    <property type="entry name" value="Acyl-CoA_Oxase/DH_mid-dom"/>
</dbReference>
<dbReference type="GO" id="GO:0050660">
    <property type="term" value="F:flavin adenine dinucleotide binding"/>
    <property type="evidence" value="ECO:0007669"/>
    <property type="project" value="InterPro"/>
</dbReference>
<dbReference type="Pfam" id="PF02771">
    <property type="entry name" value="Acyl-CoA_dh_N"/>
    <property type="match status" value="1"/>
</dbReference>
<dbReference type="Pfam" id="PF02770">
    <property type="entry name" value="Acyl-CoA_dh_M"/>
    <property type="match status" value="1"/>
</dbReference>
<dbReference type="InterPro" id="IPR025878">
    <property type="entry name" value="Acyl-CoA_dh-like_C_dom"/>
</dbReference>
<comment type="cofactor">
    <cofactor evidence="1 10">
        <name>FAD</name>
        <dbReference type="ChEBI" id="CHEBI:57692"/>
    </cofactor>
</comment>
<dbReference type="InterPro" id="IPR013786">
    <property type="entry name" value="AcylCoA_DH/ox_N"/>
</dbReference>
<dbReference type="InterPro" id="IPR046373">
    <property type="entry name" value="Acyl-CoA_Oxase/DH_mid-dom_sf"/>
</dbReference>
<dbReference type="Gene3D" id="2.40.110.10">
    <property type="entry name" value="Butyryl-CoA Dehydrogenase, subunit A, domain 2"/>
    <property type="match status" value="1"/>
</dbReference>
<dbReference type="SUPFAM" id="SSF47203">
    <property type="entry name" value="Acyl-CoA dehydrogenase C-terminal domain-like"/>
    <property type="match status" value="1"/>
</dbReference>
<comment type="similarity">
    <text evidence="2 10">Belongs to the acyl-CoA dehydrogenase family.</text>
</comment>
<keyword evidence="3 10" id="KW-0285">Flavoprotein</keyword>
<evidence type="ECO:0000256" key="1">
    <source>
        <dbReference type="ARBA" id="ARBA00001974"/>
    </source>
</evidence>
<dbReference type="OrthoDB" id="5510711at2"/>
<dbReference type="PANTHER" id="PTHR42803">
    <property type="entry name" value="ACYL-COA DEHYDROGENASE"/>
    <property type="match status" value="1"/>
</dbReference>
<dbReference type="SUPFAM" id="SSF56645">
    <property type="entry name" value="Acyl-CoA dehydrogenase NM domain-like"/>
    <property type="match status" value="1"/>
</dbReference>
<evidence type="ECO:0000259" key="11">
    <source>
        <dbReference type="Pfam" id="PF00441"/>
    </source>
</evidence>
<evidence type="ECO:0000313" key="16">
    <source>
        <dbReference type="Proteomes" id="UP000321523"/>
    </source>
</evidence>
<evidence type="ECO:0000256" key="6">
    <source>
        <dbReference type="ARBA" id="ARBA00051388"/>
    </source>
</evidence>
<dbReference type="InterPro" id="IPR037069">
    <property type="entry name" value="AcylCoA_DH/ox_N_sf"/>
</dbReference>
<comment type="function">
    <text evidence="7">Involved in the assimilation of dimethylsulphoniopropionate (DMSP), an important compound in the fixation of carbon in marine phytoplankton, by mediating the conversion of 3-(methylthio)propanoyl-CoA (MMPA-CoA) to 3-(methylthio)acryloyl-CoA (MTA-CoA).</text>
</comment>
<evidence type="ECO:0000256" key="8">
    <source>
        <dbReference type="ARBA" id="ARBA00066694"/>
    </source>
</evidence>
<evidence type="ECO:0000256" key="9">
    <source>
        <dbReference type="ARBA" id="ARBA00069043"/>
    </source>
</evidence>
<evidence type="ECO:0000256" key="7">
    <source>
        <dbReference type="ARBA" id="ARBA00058683"/>
    </source>
</evidence>